<evidence type="ECO:0000259" key="1">
    <source>
        <dbReference type="PROSITE" id="PS51301"/>
    </source>
</evidence>
<dbReference type="PATRIC" id="fig|742727.4.peg.677"/>
<proteinExistence type="predicted"/>
<dbReference type="InterPro" id="IPR018004">
    <property type="entry name" value="KilA/APSES_HTH"/>
</dbReference>
<evidence type="ECO:0000313" key="3">
    <source>
        <dbReference type="Proteomes" id="UP000009872"/>
    </source>
</evidence>
<sequence length="344" mass="39743">METREAQNLCPSSSRIIFKKNDKPLYAIRPRDVSKLVFLLKNESKLMERLCEELEIWAGSFRDNGIDLFIIDQKTPVVFTFMDKFPITFKIGNGKIFVNATEMAKAYGKSPAVWIRFKSTSELRHSLVSGGKSTSYEGQVITLRGINGATWIDEFLVQGFAEWLSADFAQWCGDRILELKVEQFDSVIQKNESIGKPSRGHSDLVSGYSVPQTMDEALKLTVTLFEEIKELKEEAAKNKPKVEFYQKFIENRDYFKSSIIAEELQISTRTLHNFLLQEKICIRKNQQLVVHENHALLQCVVPYYWKNKKGKTNTYNKEVRWTPAGREYILELWKSKNLGTQAKE</sequence>
<evidence type="ECO:0000313" key="2">
    <source>
        <dbReference type="EMBL" id="EKU92224.1"/>
    </source>
</evidence>
<dbReference type="HOGENOM" id="CLU_043008_0_0_10"/>
<dbReference type="PROSITE" id="PS51301">
    <property type="entry name" value="KILA_N"/>
    <property type="match status" value="1"/>
</dbReference>
<dbReference type="Pfam" id="PF04383">
    <property type="entry name" value="KilA-N"/>
    <property type="match status" value="1"/>
</dbReference>
<dbReference type="eggNOG" id="ENOG5030J5D">
    <property type="taxonomic scope" value="Bacteria"/>
</dbReference>
<comment type="caution">
    <text evidence="2">The sequence shown here is derived from an EMBL/GenBank/DDBJ whole genome shotgun (WGS) entry which is preliminary data.</text>
</comment>
<dbReference type="AlphaFoldDB" id="K9E4Z3"/>
<dbReference type="InterPro" id="IPR017880">
    <property type="entry name" value="KilA_N"/>
</dbReference>
<gene>
    <name evidence="2" type="ORF">HMPREF9447_00674</name>
</gene>
<dbReference type="GO" id="GO:0003677">
    <property type="term" value="F:DNA binding"/>
    <property type="evidence" value="ECO:0007669"/>
    <property type="project" value="InterPro"/>
</dbReference>
<dbReference type="STRING" id="742727.HMPREF9447_00674"/>
<dbReference type="Pfam" id="PF03374">
    <property type="entry name" value="ANT"/>
    <property type="match status" value="1"/>
</dbReference>
<reference evidence="2 3" key="1">
    <citation type="submission" date="2012-09" db="EMBL/GenBank/DDBJ databases">
        <title>The Genome Sequence of Bacteroides oleiciplenus YIT 12058.</title>
        <authorList>
            <consortium name="The Broad Institute Genome Sequencing Platform"/>
            <person name="Earl A."/>
            <person name="Ward D."/>
            <person name="Feldgarden M."/>
            <person name="Gevers D."/>
            <person name="Morotomi M."/>
            <person name="Walker B."/>
            <person name="Young S.K."/>
            <person name="Zeng Q."/>
            <person name="Gargeya S."/>
            <person name="Fitzgerald M."/>
            <person name="Haas B."/>
            <person name="Abouelleil A."/>
            <person name="Alvarado L."/>
            <person name="Arachchi H.M."/>
            <person name="Berlin A.M."/>
            <person name="Chapman S.B."/>
            <person name="Goldberg J."/>
            <person name="Griggs A."/>
            <person name="Gujja S."/>
            <person name="Hansen M."/>
            <person name="Howarth C."/>
            <person name="Imamovic A."/>
            <person name="Larimer J."/>
            <person name="McCowen C."/>
            <person name="Montmayeur A."/>
            <person name="Murphy C."/>
            <person name="Neiman D."/>
            <person name="Pearson M."/>
            <person name="Priest M."/>
            <person name="Roberts A."/>
            <person name="Saif S."/>
            <person name="Shea T."/>
            <person name="Sisk P."/>
            <person name="Sykes S."/>
            <person name="Wortman J."/>
            <person name="Nusbaum C."/>
            <person name="Birren B."/>
        </authorList>
    </citation>
    <scope>NUCLEOTIDE SEQUENCE [LARGE SCALE GENOMIC DNA]</scope>
    <source>
        <strain evidence="2 3">YIT 12058</strain>
    </source>
</reference>
<dbReference type="Proteomes" id="UP000009872">
    <property type="component" value="Unassembled WGS sequence"/>
</dbReference>
<dbReference type="EMBL" id="ADLF01000002">
    <property type="protein sequence ID" value="EKU92224.1"/>
    <property type="molecule type" value="Genomic_DNA"/>
</dbReference>
<organism evidence="2 3">
    <name type="scientific">Bacteroides oleiciplenus YIT 12058</name>
    <dbReference type="NCBI Taxonomy" id="742727"/>
    <lineage>
        <taxon>Bacteria</taxon>
        <taxon>Pseudomonadati</taxon>
        <taxon>Bacteroidota</taxon>
        <taxon>Bacteroidia</taxon>
        <taxon>Bacteroidales</taxon>
        <taxon>Bacteroidaceae</taxon>
        <taxon>Bacteroides</taxon>
    </lineage>
</organism>
<keyword evidence="3" id="KW-1185">Reference proteome</keyword>
<accession>K9E4Z3</accession>
<dbReference type="InterPro" id="IPR005039">
    <property type="entry name" value="Ant_C"/>
</dbReference>
<name>K9E4Z3_9BACE</name>
<protein>
    <recommendedName>
        <fullName evidence="1">KilA-N domain-containing protein</fullName>
    </recommendedName>
</protein>
<feature type="domain" description="KilA-N" evidence="1">
    <location>
        <begin position="76"/>
        <end position="179"/>
    </location>
</feature>